<feature type="signal peptide" evidence="1">
    <location>
        <begin position="1"/>
        <end position="22"/>
    </location>
</feature>
<name>M9R4X9_9RHOB</name>
<evidence type="ECO:0008006" key="4">
    <source>
        <dbReference type="Google" id="ProtNLM"/>
    </source>
</evidence>
<dbReference type="EMBL" id="CP003740">
    <property type="protein sequence ID" value="AGI66823.1"/>
    <property type="molecule type" value="Genomic_DNA"/>
</dbReference>
<evidence type="ECO:0000313" key="3">
    <source>
        <dbReference type="Proteomes" id="UP000005307"/>
    </source>
</evidence>
<feature type="chain" id="PRO_5004102151" description="Lipoprotein" evidence="1">
    <location>
        <begin position="23"/>
        <end position="103"/>
    </location>
</feature>
<gene>
    <name evidence="2" type="ORF">OAN307_c11210</name>
</gene>
<evidence type="ECO:0000256" key="1">
    <source>
        <dbReference type="SAM" id="SignalP"/>
    </source>
</evidence>
<dbReference type="AlphaFoldDB" id="M9R4X9"/>
<dbReference type="OrthoDB" id="7745740at2"/>
<reference evidence="2 3" key="1">
    <citation type="journal article" date="2013" name="PLoS ONE">
        <title>Poles Apart: Arctic and Antarctic Octadecabacter strains Share High Genome Plasticity and a New Type of Xanthorhodopsin.</title>
        <authorList>
            <person name="Vollmers J."/>
            <person name="Voget S."/>
            <person name="Dietrich S."/>
            <person name="Gollnow K."/>
            <person name="Smits M."/>
            <person name="Meyer K."/>
            <person name="Brinkhoff T."/>
            <person name="Simon M."/>
            <person name="Daniel R."/>
        </authorList>
    </citation>
    <scope>NUCLEOTIDE SEQUENCE [LARGE SCALE GENOMIC DNA]</scope>
    <source>
        <strain evidence="2 3">307</strain>
    </source>
</reference>
<dbReference type="STRING" id="391626.OAN307_c11210"/>
<dbReference type="KEGG" id="oat:OAN307_c11210"/>
<protein>
    <recommendedName>
        <fullName evidence="4">Lipoprotein</fullName>
    </recommendedName>
</protein>
<keyword evidence="3" id="KW-1185">Reference proteome</keyword>
<keyword evidence="1" id="KW-0732">Signal</keyword>
<organism evidence="2 3">
    <name type="scientific">Octadecabacter antarcticus 307</name>
    <dbReference type="NCBI Taxonomy" id="391626"/>
    <lineage>
        <taxon>Bacteria</taxon>
        <taxon>Pseudomonadati</taxon>
        <taxon>Pseudomonadota</taxon>
        <taxon>Alphaproteobacteria</taxon>
        <taxon>Rhodobacterales</taxon>
        <taxon>Roseobacteraceae</taxon>
        <taxon>Octadecabacter</taxon>
    </lineage>
</organism>
<evidence type="ECO:0000313" key="2">
    <source>
        <dbReference type="EMBL" id="AGI66823.1"/>
    </source>
</evidence>
<dbReference type="HOGENOM" id="CLU_155204_1_0_5"/>
<sequence>MRLAPAVLPLLATLLITLAACAEFPALDGSVLPTQANTPFPDMVPLASLIQRANANDNGAAMREAAITPRLASLRARASRLRGPVIATDARVRLLRGVQVPTQ</sequence>
<dbReference type="PROSITE" id="PS51257">
    <property type="entry name" value="PROKAR_LIPOPROTEIN"/>
    <property type="match status" value="1"/>
</dbReference>
<dbReference type="Proteomes" id="UP000005307">
    <property type="component" value="Chromosome"/>
</dbReference>
<accession>M9R4X9</accession>
<dbReference type="RefSeq" id="WP_015498865.1">
    <property type="nucleotide sequence ID" value="NC_020911.1"/>
</dbReference>
<proteinExistence type="predicted"/>